<keyword evidence="3" id="KW-0274">FAD</keyword>
<evidence type="ECO:0000256" key="3">
    <source>
        <dbReference type="ARBA" id="ARBA00022827"/>
    </source>
</evidence>
<dbReference type="SUPFAM" id="SSF160996">
    <property type="entry name" value="HI0933 insert domain-like"/>
    <property type="match status" value="1"/>
</dbReference>
<dbReference type="PANTHER" id="PTHR42887:SF1">
    <property type="entry name" value="BLR3961 PROTEIN"/>
    <property type="match status" value="1"/>
</dbReference>
<keyword evidence="2" id="KW-0285">Flavoprotein</keyword>
<dbReference type="InterPro" id="IPR055178">
    <property type="entry name" value="RsdA/BaiN/AoA(So)-like_dom"/>
</dbReference>
<dbReference type="Pfam" id="PF03486">
    <property type="entry name" value="HI0933_like"/>
    <property type="match status" value="1"/>
</dbReference>
<feature type="domain" description="RsdA/BaiN/AoA(So)-like Rossmann fold-like" evidence="4">
    <location>
        <begin position="13"/>
        <end position="406"/>
    </location>
</feature>
<proteinExistence type="predicted"/>
<evidence type="ECO:0000259" key="4">
    <source>
        <dbReference type="Pfam" id="PF03486"/>
    </source>
</evidence>
<reference evidence="6 7" key="1">
    <citation type="submission" date="2020-05" db="EMBL/GenBank/DDBJ databases">
        <title>Hymenobacter terrestris sp. nov. and Hymenobacter lapidiphilus sp. nov., isolated from regoliths in Antarctica.</title>
        <authorList>
            <person name="Sedlacek I."/>
            <person name="Pantucek R."/>
            <person name="Zeman M."/>
            <person name="Holochova P."/>
            <person name="Kralova S."/>
            <person name="Stankova E."/>
            <person name="Sedo O."/>
            <person name="Micenkova L."/>
            <person name="Svec P."/>
            <person name="Gupta V."/>
            <person name="Sood U."/>
            <person name="Korpole U.S."/>
            <person name="Lal R."/>
        </authorList>
    </citation>
    <scope>NUCLEOTIDE SEQUENCE [LARGE SCALE GENOMIC DNA]</scope>
    <source>
        <strain evidence="6 7">P5252</strain>
    </source>
</reference>
<dbReference type="InterPro" id="IPR022460">
    <property type="entry name" value="Flavoprotein_PP4765"/>
</dbReference>
<dbReference type="PANTHER" id="PTHR42887">
    <property type="entry name" value="OS12G0638800 PROTEIN"/>
    <property type="match status" value="1"/>
</dbReference>
<comment type="caution">
    <text evidence="6">The sequence shown here is derived from an EMBL/GenBank/DDBJ whole genome shotgun (WGS) entry which is preliminary data.</text>
</comment>
<dbReference type="Gene3D" id="1.10.8.260">
    <property type="entry name" value="HI0933 insert domain-like"/>
    <property type="match status" value="1"/>
</dbReference>
<evidence type="ECO:0000256" key="2">
    <source>
        <dbReference type="ARBA" id="ARBA00022630"/>
    </source>
</evidence>
<dbReference type="Proteomes" id="UP000626554">
    <property type="component" value="Unassembled WGS sequence"/>
</dbReference>
<evidence type="ECO:0000313" key="6">
    <source>
        <dbReference type="EMBL" id="NVO84050.1"/>
    </source>
</evidence>
<keyword evidence="7" id="KW-1185">Reference proteome</keyword>
<comment type="cofactor">
    <cofactor evidence="1">
        <name>FAD</name>
        <dbReference type="ChEBI" id="CHEBI:57692"/>
    </cofactor>
</comment>
<gene>
    <name evidence="6" type="ORF">HW556_04065</name>
</gene>
<dbReference type="InterPro" id="IPR036188">
    <property type="entry name" value="FAD/NAD-bd_sf"/>
</dbReference>
<dbReference type="NCBIfam" id="TIGR00275">
    <property type="entry name" value="aminoacetone oxidase family FAD-binding enzyme"/>
    <property type="match status" value="1"/>
</dbReference>
<accession>A0ABX2PZE6</accession>
<sequence>MYLCLMQQPLGKEVAVVGGGPAGLLAAQRLAEAGCRVRLYEAQATVGRKFLVAGHGGFNLSNAEDATPFAARYAARTSDFAGFLAHFSPTDLRAWATELGIGTFVGTSGRVFPEAHHKPADLLRAWVTRLQALGVELHVRHRWLGFGPDGALYLRNETTGERTTLQPAATLLALGGASWAKTGSDGAWLPELERAGVSVVPFMPGNCGAGVAWSEFFRAKVGRQPLKNIALSCGGATVHGEIMLTDYGLEGTPVYALTPQLRAALATGTPALLHLHLKPDLSSTQLLDKLARRKPGKSVASFLGEALRLGSPVPTLLRELSPAAFPAAPTEAAALLSALPIPVTGLRPLDEAISTAGGVAWEALDEHLMLRVRPGTFVAGEMLDWEAPTGGYLLQGCFSTGAWAARGILHWLENSP</sequence>
<organism evidence="6 7">
    <name type="scientific">Hymenobacter terrestris</name>
    <dbReference type="NCBI Taxonomy" id="2748310"/>
    <lineage>
        <taxon>Bacteria</taxon>
        <taxon>Pseudomonadati</taxon>
        <taxon>Bacteroidota</taxon>
        <taxon>Cytophagia</taxon>
        <taxon>Cytophagales</taxon>
        <taxon>Hymenobacteraceae</taxon>
        <taxon>Hymenobacter</taxon>
    </lineage>
</organism>
<dbReference type="NCBIfam" id="TIGR03862">
    <property type="entry name" value="flavo_PP4765"/>
    <property type="match status" value="1"/>
</dbReference>
<dbReference type="Gene3D" id="2.40.30.10">
    <property type="entry name" value="Translation factors"/>
    <property type="match status" value="1"/>
</dbReference>
<evidence type="ECO:0000313" key="7">
    <source>
        <dbReference type="Proteomes" id="UP000626554"/>
    </source>
</evidence>
<dbReference type="SUPFAM" id="SSF51905">
    <property type="entry name" value="FAD/NAD(P)-binding domain"/>
    <property type="match status" value="1"/>
</dbReference>
<evidence type="ECO:0000259" key="5">
    <source>
        <dbReference type="Pfam" id="PF22780"/>
    </source>
</evidence>
<protein>
    <submittedName>
        <fullName evidence="6">TIGR03862 family flavoprotein</fullName>
    </submittedName>
</protein>
<dbReference type="InterPro" id="IPR004792">
    <property type="entry name" value="BaiN-like"/>
</dbReference>
<feature type="domain" description="RsdA/BaiN/AoA(So)-like insert" evidence="5">
    <location>
        <begin position="204"/>
        <end position="354"/>
    </location>
</feature>
<dbReference type="InterPro" id="IPR057661">
    <property type="entry name" value="RsdA/BaiN/AoA(So)_Rossmann"/>
</dbReference>
<evidence type="ECO:0000256" key="1">
    <source>
        <dbReference type="ARBA" id="ARBA00001974"/>
    </source>
</evidence>
<dbReference type="InterPro" id="IPR023166">
    <property type="entry name" value="BaiN-like_dom_sf"/>
</dbReference>
<dbReference type="EMBL" id="JABKAV010000007">
    <property type="protein sequence ID" value="NVO84050.1"/>
    <property type="molecule type" value="Genomic_DNA"/>
</dbReference>
<dbReference type="Pfam" id="PF22780">
    <property type="entry name" value="HI0933_like_1st"/>
    <property type="match status" value="1"/>
</dbReference>
<dbReference type="Gene3D" id="3.50.50.60">
    <property type="entry name" value="FAD/NAD(P)-binding domain"/>
    <property type="match status" value="1"/>
</dbReference>
<name>A0ABX2PZE6_9BACT</name>